<accession>A0A538T8C2</accession>
<name>A0A538T8C2_UNCEI</name>
<organism evidence="1 2">
    <name type="scientific">Eiseniibacteriota bacterium</name>
    <dbReference type="NCBI Taxonomy" id="2212470"/>
    <lineage>
        <taxon>Bacteria</taxon>
        <taxon>Candidatus Eiseniibacteriota</taxon>
    </lineage>
</organism>
<gene>
    <name evidence="1" type="ORF">E6K72_01215</name>
</gene>
<dbReference type="EMBL" id="VBOS01000033">
    <property type="protein sequence ID" value="TMQ59893.1"/>
    <property type="molecule type" value="Genomic_DNA"/>
</dbReference>
<dbReference type="Proteomes" id="UP000317716">
    <property type="component" value="Unassembled WGS sequence"/>
</dbReference>
<comment type="caution">
    <text evidence="1">The sequence shown here is derived from an EMBL/GenBank/DDBJ whole genome shotgun (WGS) entry which is preliminary data.</text>
</comment>
<evidence type="ECO:0000313" key="2">
    <source>
        <dbReference type="Proteomes" id="UP000317716"/>
    </source>
</evidence>
<proteinExistence type="predicted"/>
<sequence length="67" mass="7263">MPLCVYLCYTPGCQTKIDRWMRTAAEGGAARMECPRCGAVMTCAWTGSQQKTPNLKDSSSAVFTPKG</sequence>
<evidence type="ECO:0000313" key="1">
    <source>
        <dbReference type="EMBL" id="TMQ59893.1"/>
    </source>
</evidence>
<reference evidence="1 2" key="1">
    <citation type="journal article" date="2019" name="Nat. Microbiol.">
        <title>Mediterranean grassland soil C-N compound turnover is dependent on rainfall and depth, and is mediated by genomically divergent microorganisms.</title>
        <authorList>
            <person name="Diamond S."/>
            <person name="Andeer P.F."/>
            <person name="Li Z."/>
            <person name="Crits-Christoph A."/>
            <person name="Burstein D."/>
            <person name="Anantharaman K."/>
            <person name="Lane K.R."/>
            <person name="Thomas B.C."/>
            <person name="Pan C."/>
            <person name="Northen T.R."/>
            <person name="Banfield J.F."/>
        </authorList>
    </citation>
    <scope>NUCLEOTIDE SEQUENCE [LARGE SCALE GENOMIC DNA]</scope>
    <source>
        <strain evidence="1">WS_2</strain>
    </source>
</reference>
<dbReference type="AlphaFoldDB" id="A0A538T8C2"/>
<protein>
    <submittedName>
        <fullName evidence="1">Uncharacterized protein</fullName>
    </submittedName>
</protein>